<proteinExistence type="inferred from homology"/>
<dbReference type="AlphaFoldDB" id="A0AA38HES1"/>
<dbReference type="Gene3D" id="3.40.50.12780">
    <property type="entry name" value="N-terminal domain of ligase-like"/>
    <property type="match status" value="1"/>
</dbReference>
<sequence>MAPRKGKEPASWEVDANKPKPEGETRVRRSYAVKELTTQPAPGIDTVHDVLLYAARTHGAKQGFGSRETDKVINEDKVVTKMVGGKEEKQTKTWSYFKLKPYDWVSYEGALQLAKQIGSGLRELGSGGEGETYFNIYAGTSRNWMLMSHACAFNAVPICTAYDSLGPDGLTHSLNETEVRGMFTNADLLPTLTKIISKCASVKLVVYDGKAEEGVVAKLEAAKEGIKVVHLDEVIRIGKENMKEAVKAKPEDVYCCMYTSGSTGTPKGVLLTHRNVTAAIGSVWTLLYDILKPDMTYLAFLPLAHILEFVVENSFVFAGIGIGYGKVKTLTDANVRECKGDIAELRPAIMVGVPAVWELIRKGVLSKVEAGPAIKKSVFNWALSAKQSAVQYGIPGIAGLTDAVVFNQVRAQTGGKLKYLFNGGGAVSRNTQTFLNTALVQMIQGYGLTESTAMAAILHPSWAVVGAVGGPVPAAEVKLVDATELKYFSTNSPPQGEIWVRGPAIFKGYFKRPDLDEEAFTSDGWFKTGDIGQWNKDGTLSIIDRLKNLIKLSGGEYIAVEHLESIYKSCPLVANGAIIANGEHNQPAMVVVAHPQNFPKWVQKQGMGSGEDLEEMCKDEKVVNAVLKELNDVGRKQGLKGMELLEAVVLTEEEWTPESGFLTAAQKLQRRTIQKHYEDRIKKVYA</sequence>
<dbReference type="GeneID" id="77729851"/>
<dbReference type="EMBL" id="JAKWFO010000001">
    <property type="protein sequence ID" value="KAI9639250.1"/>
    <property type="molecule type" value="Genomic_DNA"/>
</dbReference>
<evidence type="ECO:0000256" key="5">
    <source>
        <dbReference type="SAM" id="MobiDB-lite"/>
    </source>
</evidence>
<feature type="domain" description="AMP-dependent synthetase/ligase" evidence="6">
    <location>
        <begin position="97"/>
        <end position="510"/>
    </location>
</feature>
<dbReference type="PANTHER" id="PTHR43272">
    <property type="entry name" value="LONG-CHAIN-FATTY-ACID--COA LIGASE"/>
    <property type="match status" value="1"/>
</dbReference>
<dbReference type="GO" id="GO:0005886">
    <property type="term" value="C:plasma membrane"/>
    <property type="evidence" value="ECO:0007669"/>
    <property type="project" value="TreeGrafter"/>
</dbReference>
<dbReference type="GO" id="GO:0004467">
    <property type="term" value="F:long-chain fatty acid-CoA ligase activity"/>
    <property type="evidence" value="ECO:0007669"/>
    <property type="project" value="TreeGrafter"/>
</dbReference>
<dbReference type="Proteomes" id="UP001164286">
    <property type="component" value="Unassembled WGS sequence"/>
</dbReference>
<name>A0AA38HES1_9TREE</name>
<evidence type="ECO:0000256" key="1">
    <source>
        <dbReference type="ARBA" id="ARBA00006432"/>
    </source>
</evidence>
<protein>
    <submittedName>
        <fullName evidence="7">Long-chain-fatty-acid-CoA-ligase</fullName>
    </submittedName>
</protein>
<keyword evidence="3" id="KW-0547">Nucleotide-binding</keyword>
<dbReference type="InterPro" id="IPR042099">
    <property type="entry name" value="ANL_N_sf"/>
</dbReference>
<dbReference type="Pfam" id="PF00501">
    <property type="entry name" value="AMP-binding"/>
    <property type="match status" value="1"/>
</dbReference>
<dbReference type="GO" id="GO:0005811">
    <property type="term" value="C:lipid droplet"/>
    <property type="evidence" value="ECO:0007669"/>
    <property type="project" value="TreeGrafter"/>
</dbReference>
<comment type="similarity">
    <text evidence="1">Belongs to the ATP-dependent AMP-binding enzyme family.</text>
</comment>
<dbReference type="RefSeq" id="XP_052949027.1">
    <property type="nucleotide sequence ID" value="XM_053090646.1"/>
</dbReference>
<evidence type="ECO:0000256" key="4">
    <source>
        <dbReference type="ARBA" id="ARBA00022840"/>
    </source>
</evidence>
<dbReference type="GO" id="GO:0035336">
    <property type="term" value="P:long-chain fatty-acyl-CoA metabolic process"/>
    <property type="evidence" value="ECO:0007669"/>
    <property type="project" value="TreeGrafter"/>
</dbReference>
<dbReference type="InterPro" id="IPR000873">
    <property type="entry name" value="AMP-dep_synth/lig_dom"/>
</dbReference>
<keyword evidence="8" id="KW-1185">Reference proteome</keyword>
<gene>
    <name evidence="7" type="ORF">MKK02DRAFT_39546</name>
</gene>
<evidence type="ECO:0000313" key="8">
    <source>
        <dbReference type="Proteomes" id="UP001164286"/>
    </source>
</evidence>
<keyword evidence="2" id="KW-0436">Ligase</keyword>
<dbReference type="SUPFAM" id="SSF56801">
    <property type="entry name" value="Acetyl-CoA synthetase-like"/>
    <property type="match status" value="1"/>
</dbReference>
<keyword evidence="4" id="KW-0067">ATP-binding</keyword>
<comment type="caution">
    <text evidence="7">The sequence shown here is derived from an EMBL/GenBank/DDBJ whole genome shotgun (WGS) entry which is preliminary data.</text>
</comment>
<evidence type="ECO:0000313" key="7">
    <source>
        <dbReference type="EMBL" id="KAI9639250.1"/>
    </source>
</evidence>
<reference evidence="7" key="1">
    <citation type="journal article" date="2022" name="G3 (Bethesda)">
        <title>High quality genome of the basidiomycete yeast Dioszegia hungarica PDD-24b-2 isolated from cloud water.</title>
        <authorList>
            <person name="Jarrige D."/>
            <person name="Haridas S."/>
            <person name="Bleykasten-Grosshans C."/>
            <person name="Joly M."/>
            <person name="Nadalig T."/>
            <person name="Sancelme M."/>
            <person name="Vuilleumier S."/>
            <person name="Grigoriev I.V."/>
            <person name="Amato P."/>
            <person name="Bringel F."/>
        </authorList>
    </citation>
    <scope>NUCLEOTIDE SEQUENCE</scope>
    <source>
        <strain evidence="7">PDD-24b-2</strain>
    </source>
</reference>
<organism evidence="7 8">
    <name type="scientific">Dioszegia hungarica</name>
    <dbReference type="NCBI Taxonomy" id="4972"/>
    <lineage>
        <taxon>Eukaryota</taxon>
        <taxon>Fungi</taxon>
        <taxon>Dikarya</taxon>
        <taxon>Basidiomycota</taxon>
        <taxon>Agaricomycotina</taxon>
        <taxon>Tremellomycetes</taxon>
        <taxon>Tremellales</taxon>
        <taxon>Bulleribasidiaceae</taxon>
        <taxon>Dioszegia</taxon>
    </lineage>
</organism>
<evidence type="ECO:0000259" key="6">
    <source>
        <dbReference type="Pfam" id="PF00501"/>
    </source>
</evidence>
<evidence type="ECO:0000256" key="3">
    <source>
        <dbReference type="ARBA" id="ARBA00022741"/>
    </source>
</evidence>
<dbReference type="GO" id="GO:0005524">
    <property type="term" value="F:ATP binding"/>
    <property type="evidence" value="ECO:0007669"/>
    <property type="project" value="UniProtKB-KW"/>
</dbReference>
<feature type="region of interest" description="Disordered" evidence="5">
    <location>
        <begin position="1"/>
        <end position="28"/>
    </location>
</feature>
<feature type="compositionally biased region" description="Basic and acidic residues" evidence="5">
    <location>
        <begin position="1"/>
        <end position="27"/>
    </location>
</feature>
<dbReference type="GO" id="GO:0005783">
    <property type="term" value="C:endoplasmic reticulum"/>
    <property type="evidence" value="ECO:0007669"/>
    <property type="project" value="TreeGrafter"/>
</dbReference>
<accession>A0AA38HES1</accession>
<evidence type="ECO:0000256" key="2">
    <source>
        <dbReference type="ARBA" id="ARBA00022598"/>
    </source>
</evidence>
<dbReference type="PANTHER" id="PTHR43272:SF83">
    <property type="entry name" value="ACYL-COA SYNTHETASE LONG-CHAIN, ISOFORM J"/>
    <property type="match status" value="1"/>
</dbReference>